<evidence type="ECO:0000313" key="9">
    <source>
        <dbReference type="EMBL" id="MRX63162.1"/>
    </source>
</evidence>
<evidence type="ECO:0000313" key="10">
    <source>
        <dbReference type="Proteomes" id="UP000443153"/>
    </source>
</evidence>
<evidence type="ECO:0000256" key="3">
    <source>
        <dbReference type="ARBA" id="ARBA00022723"/>
    </source>
</evidence>
<evidence type="ECO:0000256" key="7">
    <source>
        <dbReference type="SAM" id="SignalP"/>
    </source>
</evidence>
<protein>
    <submittedName>
        <fullName evidence="9">M20/M25/M40 family metallo-hydrolase</fullName>
    </submittedName>
</protein>
<dbReference type="GO" id="GO:0006508">
    <property type="term" value="P:proteolysis"/>
    <property type="evidence" value="ECO:0007669"/>
    <property type="project" value="UniProtKB-KW"/>
</dbReference>
<keyword evidence="6" id="KW-0862">Zinc</keyword>
<dbReference type="SUPFAM" id="SSF52025">
    <property type="entry name" value="PA domain"/>
    <property type="match status" value="1"/>
</dbReference>
<dbReference type="PANTHER" id="PTHR12147:SF56">
    <property type="entry name" value="AMINOPEPTIDASE YDR415C-RELATED"/>
    <property type="match status" value="1"/>
</dbReference>
<gene>
    <name evidence="9" type="ORF">GJ691_03165</name>
</gene>
<dbReference type="RefSeq" id="WP_154363650.1">
    <property type="nucleotide sequence ID" value="NZ_WKJH01000001.1"/>
</dbReference>
<dbReference type="GO" id="GO:0008235">
    <property type="term" value="F:metalloexopeptidase activity"/>
    <property type="evidence" value="ECO:0007669"/>
    <property type="project" value="InterPro"/>
</dbReference>
<dbReference type="EMBL" id="WKJH01000001">
    <property type="protein sequence ID" value="MRX63162.1"/>
    <property type="molecule type" value="Genomic_DNA"/>
</dbReference>
<proteinExistence type="predicted"/>
<name>A0A6I2MJ27_9FLAO</name>
<feature type="chain" id="PRO_5026152006" evidence="7">
    <location>
        <begin position="23"/>
        <end position="554"/>
    </location>
</feature>
<feature type="signal peptide" evidence="7">
    <location>
        <begin position="1"/>
        <end position="22"/>
    </location>
</feature>
<dbReference type="InterPro" id="IPR007484">
    <property type="entry name" value="Peptidase_M28"/>
</dbReference>
<keyword evidence="5 9" id="KW-0378">Hydrolase</keyword>
<dbReference type="OrthoDB" id="9778250at2"/>
<accession>A0A6I2MJ27</accession>
<evidence type="ECO:0000256" key="1">
    <source>
        <dbReference type="ARBA" id="ARBA00022438"/>
    </source>
</evidence>
<organism evidence="9 10">
    <name type="scientific">Maribacter luteus</name>
    <dbReference type="NCBI Taxonomy" id="2594478"/>
    <lineage>
        <taxon>Bacteria</taxon>
        <taxon>Pseudomonadati</taxon>
        <taxon>Bacteroidota</taxon>
        <taxon>Flavobacteriia</taxon>
        <taxon>Flavobacteriales</taxon>
        <taxon>Flavobacteriaceae</taxon>
        <taxon>Maribacter</taxon>
    </lineage>
</organism>
<dbReference type="GO" id="GO:0046872">
    <property type="term" value="F:metal ion binding"/>
    <property type="evidence" value="ECO:0007669"/>
    <property type="project" value="UniProtKB-KW"/>
</dbReference>
<dbReference type="Proteomes" id="UP000443153">
    <property type="component" value="Unassembled WGS sequence"/>
</dbReference>
<dbReference type="InterPro" id="IPR045175">
    <property type="entry name" value="M28_fam"/>
</dbReference>
<dbReference type="Pfam" id="PF04389">
    <property type="entry name" value="Peptidase_M28"/>
    <property type="match status" value="1"/>
</dbReference>
<reference evidence="9 10" key="1">
    <citation type="submission" date="2019-11" db="EMBL/GenBank/DDBJ databases">
        <title>Maribacter lutea sp. nov., a marine bacterium isolated from intertidal sand.</title>
        <authorList>
            <person name="Liu A."/>
        </authorList>
    </citation>
    <scope>NUCLEOTIDE SEQUENCE [LARGE SCALE GENOMIC DNA]</scope>
    <source>
        <strain evidence="9 10">RZ05</strain>
    </source>
</reference>
<keyword evidence="4 7" id="KW-0732">Signal</keyword>
<evidence type="ECO:0000256" key="4">
    <source>
        <dbReference type="ARBA" id="ARBA00022729"/>
    </source>
</evidence>
<feature type="domain" description="Peptidase M28" evidence="8">
    <location>
        <begin position="301"/>
        <end position="503"/>
    </location>
</feature>
<dbReference type="GO" id="GO:0004177">
    <property type="term" value="F:aminopeptidase activity"/>
    <property type="evidence" value="ECO:0007669"/>
    <property type="project" value="UniProtKB-KW"/>
</dbReference>
<dbReference type="AlphaFoldDB" id="A0A6I2MJ27"/>
<keyword evidence="10" id="KW-1185">Reference proteome</keyword>
<dbReference type="SUPFAM" id="SSF53187">
    <property type="entry name" value="Zn-dependent exopeptidases"/>
    <property type="match status" value="1"/>
</dbReference>
<comment type="caution">
    <text evidence="9">The sequence shown here is derived from an EMBL/GenBank/DDBJ whole genome shotgun (WGS) entry which is preliminary data.</text>
</comment>
<sequence length="554" mass="62316">MIFTSRPSIFIVFFLIVLTACKNENNALDAENTINSTDFEKHLITLSSDEFQGRKPFTIGEEKSVNYIANEFKKMGIKGAYGDSYFQNVPLVEMNFTPDNEISINTKGGEVVLEKTTDYIAKTPYLDDTVEIKDSEIIFAGYGIVAPEYNWNDYEGIDVKGKTVLVLVNDPGFATQNPELFKGNSMTYYGRWAYKYEEAARQGAKGIMVIHSTKPAGYGWQVLTNTSSSGISLQAKDKNHSKCALEGWITDTACKNLFEKSGLDFDELAKQAMSNEFRAVSLNCNLNLTIKTELKFQNSRNVVGIIEGTERADECIVYSAHWDHFGIGPKHDGDSIYNGAMDNGTALAAMLETAKAFANLKEKPKRSVVFLSITAEETGMTGSAYYAQNGLFPPEKTIANLNYELLLPMGKMKDVTITGFGQSELDDYVAESAKEQDRYIVEEAFPENGMYYRSDHFSFAKVGIPSLFIKGWQDSREHGKDWAKQQVKNYWATAYHKPADEYHPETSDLEGCIEDAKLFFKIGYKLANEDSYPNWNEKSEFKAIRDRSLLNLKN</sequence>
<keyword evidence="2" id="KW-0645">Protease</keyword>
<evidence type="ECO:0000256" key="2">
    <source>
        <dbReference type="ARBA" id="ARBA00022670"/>
    </source>
</evidence>
<evidence type="ECO:0000259" key="8">
    <source>
        <dbReference type="Pfam" id="PF04389"/>
    </source>
</evidence>
<dbReference type="InterPro" id="IPR046450">
    <property type="entry name" value="PA_dom_sf"/>
</dbReference>
<evidence type="ECO:0000256" key="6">
    <source>
        <dbReference type="ARBA" id="ARBA00022833"/>
    </source>
</evidence>
<dbReference type="PANTHER" id="PTHR12147">
    <property type="entry name" value="METALLOPEPTIDASE M28 FAMILY MEMBER"/>
    <property type="match status" value="1"/>
</dbReference>
<keyword evidence="1" id="KW-0031">Aminopeptidase</keyword>
<evidence type="ECO:0000256" key="5">
    <source>
        <dbReference type="ARBA" id="ARBA00022801"/>
    </source>
</evidence>
<dbReference type="PROSITE" id="PS51257">
    <property type="entry name" value="PROKAR_LIPOPROTEIN"/>
    <property type="match status" value="1"/>
</dbReference>
<dbReference type="Gene3D" id="3.40.630.10">
    <property type="entry name" value="Zn peptidases"/>
    <property type="match status" value="2"/>
</dbReference>
<keyword evidence="3" id="KW-0479">Metal-binding</keyword>